<accession>A0ABT4D932</accession>
<proteinExistence type="inferred from homology"/>
<keyword evidence="8" id="KW-1185">Reference proteome</keyword>
<dbReference type="SMART" id="SM00062">
    <property type="entry name" value="PBPb"/>
    <property type="match status" value="1"/>
</dbReference>
<evidence type="ECO:0000313" key="8">
    <source>
        <dbReference type="Proteomes" id="UP001144612"/>
    </source>
</evidence>
<comment type="caution">
    <text evidence="7">The sequence shown here is derived from an EMBL/GenBank/DDBJ whole genome shotgun (WGS) entry which is preliminary data.</text>
</comment>
<reference evidence="7" key="1">
    <citation type="submission" date="2022-12" db="EMBL/GenBank/DDBJ databases">
        <title>Clostridium sp. nov., isolated from industrial wastewater.</title>
        <authorList>
            <person name="Jiayan W."/>
        </authorList>
    </citation>
    <scope>NUCLEOTIDE SEQUENCE</scope>
    <source>
        <strain evidence="7">ZC22-4</strain>
    </source>
</reference>
<dbReference type="CDD" id="cd13620">
    <property type="entry name" value="PBP2_GltS"/>
    <property type="match status" value="1"/>
</dbReference>
<evidence type="ECO:0000256" key="3">
    <source>
        <dbReference type="ARBA" id="ARBA00022729"/>
    </source>
</evidence>
<dbReference type="PROSITE" id="PS51257">
    <property type="entry name" value="PROKAR_LIPOPROTEIN"/>
    <property type="match status" value="1"/>
</dbReference>
<dbReference type="Gene3D" id="3.40.190.10">
    <property type="entry name" value="Periplasmic binding protein-like II"/>
    <property type="match status" value="2"/>
</dbReference>
<evidence type="ECO:0000256" key="2">
    <source>
        <dbReference type="ARBA" id="ARBA00010333"/>
    </source>
</evidence>
<protein>
    <submittedName>
        <fullName evidence="7">ABC transporter substrate-binding protein</fullName>
    </submittedName>
</protein>
<comment type="similarity">
    <text evidence="2 4">Belongs to the bacterial solute-binding protein 3 family.</text>
</comment>
<dbReference type="InterPro" id="IPR001638">
    <property type="entry name" value="Solute-binding_3/MltF_N"/>
</dbReference>
<feature type="signal peptide" evidence="5">
    <location>
        <begin position="1"/>
        <end position="19"/>
    </location>
</feature>
<organism evidence="7 8">
    <name type="scientific">Clostridium brassicae</name>
    <dbReference type="NCBI Taxonomy" id="2999072"/>
    <lineage>
        <taxon>Bacteria</taxon>
        <taxon>Bacillati</taxon>
        <taxon>Bacillota</taxon>
        <taxon>Clostridia</taxon>
        <taxon>Eubacteriales</taxon>
        <taxon>Clostridiaceae</taxon>
        <taxon>Clostridium</taxon>
    </lineage>
</organism>
<dbReference type="InterPro" id="IPR018313">
    <property type="entry name" value="SBP_3_CS"/>
</dbReference>
<feature type="chain" id="PRO_5045327944" evidence="5">
    <location>
        <begin position="20"/>
        <end position="283"/>
    </location>
</feature>
<keyword evidence="3 5" id="KW-0732">Signal</keyword>
<evidence type="ECO:0000256" key="1">
    <source>
        <dbReference type="ARBA" id="ARBA00004196"/>
    </source>
</evidence>
<evidence type="ECO:0000256" key="5">
    <source>
        <dbReference type="SAM" id="SignalP"/>
    </source>
</evidence>
<gene>
    <name evidence="7" type="ORF">OW729_05910</name>
</gene>
<dbReference type="Proteomes" id="UP001144612">
    <property type="component" value="Unassembled WGS sequence"/>
</dbReference>
<dbReference type="PANTHER" id="PTHR35936">
    <property type="entry name" value="MEMBRANE-BOUND LYTIC MUREIN TRANSGLYCOSYLASE F"/>
    <property type="match status" value="1"/>
</dbReference>
<dbReference type="PANTHER" id="PTHR35936:SF17">
    <property type="entry name" value="ARGININE-BINDING EXTRACELLULAR PROTEIN ARTP"/>
    <property type="match status" value="1"/>
</dbReference>
<comment type="subcellular location">
    <subcellularLocation>
        <location evidence="1">Cell envelope</location>
    </subcellularLocation>
</comment>
<dbReference type="EMBL" id="JAPQFJ010000004">
    <property type="protein sequence ID" value="MCY6958143.1"/>
    <property type="molecule type" value="Genomic_DNA"/>
</dbReference>
<dbReference type="RefSeq" id="WP_268060552.1">
    <property type="nucleotide sequence ID" value="NZ_JAPQFJ010000004.1"/>
</dbReference>
<feature type="domain" description="Solute-binding protein family 3/N-terminal" evidence="6">
    <location>
        <begin position="57"/>
        <end position="283"/>
    </location>
</feature>
<evidence type="ECO:0000313" key="7">
    <source>
        <dbReference type="EMBL" id="MCY6958143.1"/>
    </source>
</evidence>
<dbReference type="SUPFAM" id="SSF53850">
    <property type="entry name" value="Periplasmic binding protein-like II"/>
    <property type="match status" value="1"/>
</dbReference>
<evidence type="ECO:0000259" key="6">
    <source>
        <dbReference type="SMART" id="SM00062"/>
    </source>
</evidence>
<evidence type="ECO:0000256" key="4">
    <source>
        <dbReference type="RuleBase" id="RU003744"/>
    </source>
</evidence>
<dbReference type="Pfam" id="PF00497">
    <property type="entry name" value="SBP_bac_3"/>
    <property type="match status" value="1"/>
</dbReference>
<sequence length="283" mass="30925">MIKNKKFKAIIFSMILCLAAGFTGCGKKAEAPSADNKQKVENKSEGGEVDRIKKSGKLVLGTCADYPPYEFHKKVNGKDEIIGFDIEIAKEIAKDLGVKLEIKDMGFDGLIPSLQTGKVDLLISGMTPDEKRKKEVDFTKLYYKAEQAIMIRTEDKDKFKSLDDFTGKKIGAQKASIQDEIARKQIKNASIVSLSKVTDLTLSLKTKRCDAIVVEGPVAKSYAAKNPDIVVANVKVDNIGEGAAIAVKKGSTDLVELMNKTIDKLTSEGKIDAFVIKANEMVE</sequence>
<dbReference type="PROSITE" id="PS01039">
    <property type="entry name" value="SBP_BACTERIAL_3"/>
    <property type="match status" value="1"/>
</dbReference>
<name>A0ABT4D932_9CLOT</name>